<feature type="compositionally biased region" description="Low complexity" evidence="1">
    <location>
        <begin position="27"/>
        <end position="40"/>
    </location>
</feature>
<sequence>LMSSSSFESPKTEQKQQPITDKRQRLSESSLRSSSFTEQTWKPVEQLQPIVVDEPRQPTNIEPQVTLPITQPKVTEQIQPEEKMNTKTYLSSVVSSSPVHRSVRQPVDEYHTPIKREVKPEVQRTPVQQTAPSTITKSRTIETQKSTATEDDEDDDGFRVVRYRKHVPAS</sequence>
<protein>
    <submittedName>
        <fullName evidence="2">Uncharacterized protein</fullName>
    </submittedName>
</protein>
<reference evidence="2" key="1">
    <citation type="submission" date="2021-02" db="EMBL/GenBank/DDBJ databases">
        <authorList>
            <person name="Nowell W R."/>
        </authorList>
    </citation>
    <scope>NUCLEOTIDE SEQUENCE</scope>
</reference>
<feature type="compositionally biased region" description="Polar residues" evidence="1">
    <location>
        <begin position="57"/>
        <end position="78"/>
    </location>
</feature>
<comment type="caution">
    <text evidence="2">The sequence shown here is derived from an EMBL/GenBank/DDBJ whole genome shotgun (WGS) entry which is preliminary data.</text>
</comment>
<evidence type="ECO:0000256" key="1">
    <source>
        <dbReference type="SAM" id="MobiDB-lite"/>
    </source>
</evidence>
<feature type="compositionally biased region" description="Low complexity" evidence="1">
    <location>
        <begin position="91"/>
        <end position="100"/>
    </location>
</feature>
<gene>
    <name evidence="2" type="ORF">OKA104_LOCUS52225</name>
</gene>
<feature type="non-terminal residue" evidence="2">
    <location>
        <position position="170"/>
    </location>
</feature>
<feature type="region of interest" description="Disordered" evidence="1">
    <location>
        <begin position="1"/>
        <end position="170"/>
    </location>
</feature>
<feature type="compositionally biased region" description="Polar residues" evidence="1">
    <location>
        <begin position="125"/>
        <end position="147"/>
    </location>
</feature>
<dbReference type="EMBL" id="CAJOAY010029904">
    <property type="protein sequence ID" value="CAF4415854.1"/>
    <property type="molecule type" value="Genomic_DNA"/>
</dbReference>
<feature type="compositionally biased region" description="Basic residues" evidence="1">
    <location>
        <begin position="161"/>
        <end position="170"/>
    </location>
</feature>
<evidence type="ECO:0000313" key="3">
    <source>
        <dbReference type="Proteomes" id="UP000663881"/>
    </source>
</evidence>
<dbReference type="Proteomes" id="UP000663881">
    <property type="component" value="Unassembled WGS sequence"/>
</dbReference>
<feature type="non-terminal residue" evidence="2">
    <location>
        <position position="1"/>
    </location>
</feature>
<evidence type="ECO:0000313" key="2">
    <source>
        <dbReference type="EMBL" id="CAF4415854.1"/>
    </source>
</evidence>
<dbReference type="AlphaFoldDB" id="A0A820QAS9"/>
<organism evidence="2 3">
    <name type="scientific">Adineta steineri</name>
    <dbReference type="NCBI Taxonomy" id="433720"/>
    <lineage>
        <taxon>Eukaryota</taxon>
        <taxon>Metazoa</taxon>
        <taxon>Spiralia</taxon>
        <taxon>Gnathifera</taxon>
        <taxon>Rotifera</taxon>
        <taxon>Eurotatoria</taxon>
        <taxon>Bdelloidea</taxon>
        <taxon>Adinetida</taxon>
        <taxon>Adinetidae</taxon>
        <taxon>Adineta</taxon>
    </lineage>
</organism>
<name>A0A820QAS9_9BILA</name>
<proteinExistence type="predicted"/>
<accession>A0A820QAS9</accession>
<feature type="compositionally biased region" description="Basic and acidic residues" evidence="1">
    <location>
        <begin position="10"/>
        <end position="26"/>
    </location>
</feature>
<feature type="compositionally biased region" description="Basic and acidic residues" evidence="1">
    <location>
        <begin position="106"/>
        <end position="122"/>
    </location>
</feature>